<proteinExistence type="predicted"/>
<keyword evidence="1" id="KW-0812">Transmembrane</keyword>
<reference evidence="2" key="1">
    <citation type="submission" date="2020-11" db="EMBL/GenBank/DDBJ databases">
        <authorList>
            <person name="Whitehead M."/>
        </authorList>
    </citation>
    <scope>NUCLEOTIDE SEQUENCE</scope>
    <source>
        <strain evidence="2">EGII</strain>
    </source>
</reference>
<dbReference type="Proteomes" id="UP000606786">
    <property type="component" value="Unassembled WGS sequence"/>
</dbReference>
<feature type="transmembrane region" description="Helical" evidence="1">
    <location>
        <begin position="66"/>
        <end position="87"/>
    </location>
</feature>
<keyword evidence="3" id="KW-1185">Reference proteome</keyword>
<evidence type="ECO:0000313" key="3">
    <source>
        <dbReference type="Proteomes" id="UP000606786"/>
    </source>
</evidence>
<protein>
    <submittedName>
        <fullName evidence="2">(Mediterranean fruit fly) hypothetical protein</fullName>
    </submittedName>
</protein>
<feature type="transmembrane region" description="Helical" evidence="1">
    <location>
        <begin position="120"/>
        <end position="143"/>
    </location>
</feature>
<evidence type="ECO:0000313" key="2">
    <source>
        <dbReference type="EMBL" id="CAD6999772.1"/>
    </source>
</evidence>
<accession>A0A811UKP3</accession>
<evidence type="ECO:0000256" key="1">
    <source>
        <dbReference type="SAM" id="Phobius"/>
    </source>
</evidence>
<dbReference type="OrthoDB" id="7743350at2759"/>
<gene>
    <name evidence="2" type="ORF">CCAP1982_LOCUS8295</name>
</gene>
<keyword evidence="1" id="KW-1133">Transmembrane helix</keyword>
<organism evidence="2 3">
    <name type="scientific">Ceratitis capitata</name>
    <name type="common">Mediterranean fruit fly</name>
    <name type="synonym">Tephritis capitata</name>
    <dbReference type="NCBI Taxonomy" id="7213"/>
    <lineage>
        <taxon>Eukaryota</taxon>
        <taxon>Metazoa</taxon>
        <taxon>Ecdysozoa</taxon>
        <taxon>Arthropoda</taxon>
        <taxon>Hexapoda</taxon>
        <taxon>Insecta</taxon>
        <taxon>Pterygota</taxon>
        <taxon>Neoptera</taxon>
        <taxon>Endopterygota</taxon>
        <taxon>Diptera</taxon>
        <taxon>Brachycera</taxon>
        <taxon>Muscomorpha</taxon>
        <taxon>Tephritoidea</taxon>
        <taxon>Tephritidae</taxon>
        <taxon>Ceratitis</taxon>
        <taxon>Ceratitis</taxon>
    </lineage>
</organism>
<dbReference type="AlphaFoldDB" id="A0A811UKP3"/>
<keyword evidence="1" id="KW-0472">Membrane</keyword>
<dbReference type="EMBL" id="CAJHJT010000012">
    <property type="protein sequence ID" value="CAD6999772.1"/>
    <property type="molecule type" value="Genomic_DNA"/>
</dbReference>
<comment type="caution">
    <text evidence="2">The sequence shown here is derived from an EMBL/GenBank/DDBJ whole genome shotgun (WGS) entry which is preliminary data.</text>
</comment>
<sequence>MELMADAILHSDVAAAHEVQRIFYYKSWRNFVVEIRIKSTLLECAITKQFSVSFSSLNTKHEELNVSFLFLVTVFQFVVAVVMLALATGAHSSLLGAQISPGVSYINPTLAGPLLGLGGWAAPAVLGGPAAVTAWGGIAPGLLGGIPAFRSVKDLLVPPLLRLLFRQLLLHLLRHSALVLVSMWRRLVVLSTPLLWLVT</sequence>
<name>A0A811UKP3_CERCA</name>